<sequence>MTKKAVVLGAYGFIGAACVRALQQEGFSVCGVGRSLSTAQKILPDLVWIIRDIATATVCDWQDIFSEADIVVNASGALQDGTRDNLTAIHETAVVAMCEALEGTRTKFIQISAAGVSDQAPTEFFRSKARGDARVMSSRLDWVVLRPVLVFGAQAYGGTALLRAAAAFPLVGPKIYPDAQVQTIHVDDLAKAVVQVAQGELGGCFVAELAEEGRQSFPDLTAKLRAWLGYPAWSTQVAIPGWMLTLSGRCADALGWLGWRSPLRTNALLSLESGITGDPEIWKSLGGVSLRALGESLAQMPATVQERSFARLYLMLPLAIGCLSLFWLLSGVFGLISFSAAKAVLTGQGMSGGFAGSAVLGGSMADLLLGVAVLFRRWTKTACLGMIAVSAGYLAAGTLLTPHLWADPLGVFVKVLPSMVLALLVTLVLEDR</sequence>
<feature type="transmembrane region" description="Helical" evidence="1">
    <location>
        <begin position="382"/>
        <end position="405"/>
    </location>
</feature>
<dbReference type="PANTHER" id="PTHR12126">
    <property type="entry name" value="NADH-UBIQUINONE OXIDOREDUCTASE 39 KDA SUBUNIT-RELATED"/>
    <property type="match status" value="1"/>
</dbReference>
<dbReference type="PANTHER" id="PTHR12126:SF11">
    <property type="entry name" value="NADH DEHYDROGENASE [UBIQUINONE] 1 ALPHA SUBCOMPLEX SUBUNIT 9, MITOCHONDRIAL"/>
    <property type="match status" value="1"/>
</dbReference>
<dbReference type="AlphaFoldDB" id="A0A0M7A539"/>
<keyword evidence="1" id="KW-0812">Transmembrane</keyword>
<feature type="domain" description="NAD(P)-binding" evidence="2">
    <location>
        <begin position="9"/>
        <end position="150"/>
    </location>
</feature>
<accession>A0A0M7A539</accession>
<dbReference type="STRING" id="311410.LA5095_05884"/>
<dbReference type="EMBL" id="CXWC01000006">
    <property type="protein sequence ID" value="CTQ69360.1"/>
    <property type="molecule type" value="Genomic_DNA"/>
</dbReference>
<dbReference type="PROSITE" id="PS51257">
    <property type="entry name" value="PROKAR_LIPOPROTEIN"/>
    <property type="match status" value="1"/>
</dbReference>
<dbReference type="SUPFAM" id="SSF51735">
    <property type="entry name" value="NAD(P)-binding Rossmann-fold domains"/>
    <property type="match status" value="1"/>
</dbReference>
<dbReference type="Gene3D" id="3.40.50.720">
    <property type="entry name" value="NAD(P)-binding Rossmann-like Domain"/>
    <property type="match status" value="1"/>
</dbReference>
<feature type="transmembrane region" description="Helical" evidence="1">
    <location>
        <begin position="312"/>
        <end position="341"/>
    </location>
</feature>
<keyword evidence="1" id="KW-0472">Membrane</keyword>
<dbReference type="Pfam" id="PF13460">
    <property type="entry name" value="NAD_binding_10"/>
    <property type="match status" value="1"/>
</dbReference>
<dbReference type="InterPro" id="IPR036291">
    <property type="entry name" value="NAD(P)-bd_dom_sf"/>
</dbReference>
<evidence type="ECO:0000313" key="3">
    <source>
        <dbReference type="EMBL" id="CTQ69360.1"/>
    </source>
</evidence>
<name>A0A0M7A539_9HYPH</name>
<dbReference type="InterPro" id="IPR051207">
    <property type="entry name" value="ComplexI_NDUFA9_subunit"/>
</dbReference>
<reference evidence="4" key="1">
    <citation type="submission" date="2015-07" db="EMBL/GenBank/DDBJ databases">
        <authorList>
            <person name="Rodrigo-Torres Lidia"/>
            <person name="Arahal R.David."/>
        </authorList>
    </citation>
    <scope>NUCLEOTIDE SEQUENCE [LARGE SCALE GENOMIC DNA]</scope>
    <source>
        <strain evidence="4">CECT 5096</strain>
    </source>
</reference>
<gene>
    <name evidence="3" type="ORF">LA5096_02110</name>
</gene>
<proteinExistence type="predicted"/>
<evidence type="ECO:0000256" key="1">
    <source>
        <dbReference type="SAM" id="Phobius"/>
    </source>
</evidence>
<evidence type="ECO:0000259" key="2">
    <source>
        <dbReference type="Pfam" id="PF13460"/>
    </source>
</evidence>
<dbReference type="InterPro" id="IPR025695">
    <property type="entry name" value="DoxX-like"/>
</dbReference>
<keyword evidence="4" id="KW-1185">Reference proteome</keyword>
<feature type="transmembrane region" description="Helical" evidence="1">
    <location>
        <begin position="411"/>
        <end position="429"/>
    </location>
</feature>
<dbReference type="Proteomes" id="UP000049983">
    <property type="component" value="Unassembled WGS sequence"/>
</dbReference>
<dbReference type="GO" id="GO:0044877">
    <property type="term" value="F:protein-containing complex binding"/>
    <property type="evidence" value="ECO:0007669"/>
    <property type="project" value="TreeGrafter"/>
</dbReference>
<keyword evidence="1" id="KW-1133">Transmembrane helix</keyword>
<dbReference type="GeneID" id="97669504"/>
<protein>
    <submittedName>
        <fullName evidence="3">Putative NADH-flavin reductase</fullName>
    </submittedName>
</protein>
<organism evidence="3 4">
    <name type="scientific">Roseibium album</name>
    <dbReference type="NCBI Taxonomy" id="311410"/>
    <lineage>
        <taxon>Bacteria</taxon>
        <taxon>Pseudomonadati</taxon>
        <taxon>Pseudomonadota</taxon>
        <taxon>Alphaproteobacteria</taxon>
        <taxon>Hyphomicrobiales</taxon>
        <taxon>Stappiaceae</taxon>
        <taxon>Roseibium</taxon>
    </lineage>
</organism>
<evidence type="ECO:0000313" key="4">
    <source>
        <dbReference type="Proteomes" id="UP000049983"/>
    </source>
</evidence>
<dbReference type="RefSeq" id="WP_055391573.1">
    <property type="nucleotide sequence ID" value="NZ_CXWA01000015.1"/>
</dbReference>
<dbReference type="InterPro" id="IPR016040">
    <property type="entry name" value="NAD(P)-bd_dom"/>
</dbReference>
<dbReference type="Pfam" id="PF13781">
    <property type="entry name" value="DoxX_3"/>
    <property type="match status" value="1"/>
</dbReference>
<feature type="transmembrane region" description="Helical" evidence="1">
    <location>
        <begin position="353"/>
        <end position="375"/>
    </location>
</feature>